<comment type="caution">
    <text evidence="1">The sequence shown here is derived from an EMBL/GenBank/DDBJ whole genome shotgun (WGS) entry which is preliminary data.</text>
</comment>
<proteinExistence type="predicted"/>
<dbReference type="Proteomes" id="UP000299102">
    <property type="component" value="Unassembled WGS sequence"/>
</dbReference>
<evidence type="ECO:0000313" key="1">
    <source>
        <dbReference type="EMBL" id="GBP28396.1"/>
    </source>
</evidence>
<evidence type="ECO:0000313" key="2">
    <source>
        <dbReference type="Proteomes" id="UP000299102"/>
    </source>
</evidence>
<sequence>MEKERMTLKFQDDCYIARALAWCPARNNTASDVTCQPSGPGDQRAPIPNDYSLNRRRARVCVCVCAYRGQKPRPVWANSIKFANFTCNHTSVLHLVKHRAHI</sequence>
<organism evidence="1 2">
    <name type="scientific">Eumeta variegata</name>
    <name type="common">Bagworm moth</name>
    <name type="synonym">Eumeta japonica</name>
    <dbReference type="NCBI Taxonomy" id="151549"/>
    <lineage>
        <taxon>Eukaryota</taxon>
        <taxon>Metazoa</taxon>
        <taxon>Ecdysozoa</taxon>
        <taxon>Arthropoda</taxon>
        <taxon>Hexapoda</taxon>
        <taxon>Insecta</taxon>
        <taxon>Pterygota</taxon>
        <taxon>Neoptera</taxon>
        <taxon>Endopterygota</taxon>
        <taxon>Lepidoptera</taxon>
        <taxon>Glossata</taxon>
        <taxon>Ditrysia</taxon>
        <taxon>Tineoidea</taxon>
        <taxon>Psychidae</taxon>
        <taxon>Oiketicinae</taxon>
        <taxon>Eumeta</taxon>
    </lineage>
</organism>
<keyword evidence="2" id="KW-1185">Reference proteome</keyword>
<reference evidence="1 2" key="1">
    <citation type="journal article" date="2019" name="Commun. Biol.">
        <title>The bagworm genome reveals a unique fibroin gene that provides high tensile strength.</title>
        <authorList>
            <person name="Kono N."/>
            <person name="Nakamura H."/>
            <person name="Ohtoshi R."/>
            <person name="Tomita M."/>
            <person name="Numata K."/>
            <person name="Arakawa K."/>
        </authorList>
    </citation>
    <scope>NUCLEOTIDE SEQUENCE [LARGE SCALE GENOMIC DNA]</scope>
</reference>
<name>A0A4C1UQZ0_EUMVA</name>
<protein>
    <submittedName>
        <fullName evidence="1">Uncharacterized protein</fullName>
    </submittedName>
</protein>
<accession>A0A4C1UQZ0</accession>
<dbReference type="EMBL" id="BGZK01000206">
    <property type="protein sequence ID" value="GBP28396.1"/>
    <property type="molecule type" value="Genomic_DNA"/>
</dbReference>
<gene>
    <name evidence="1" type="ORF">EVAR_102969_1</name>
</gene>
<dbReference type="AlphaFoldDB" id="A0A4C1UQZ0"/>